<gene>
    <name evidence="1" type="ORF">AN640_07000</name>
</gene>
<proteinExistence type="predicted"/>
<evidence type="ECO:0000313" key="2">
    <source>
        <dbReference type="Proteomes" id="UP000188637"/>
    </source>
</evidence>
<keyword evidence="2" id="KW-1185">Reference proteome</keyword>
<protein>
    <submittedName>
        <fullName evidence="1">ABC transporter permease</fullName>
    </submittedName>
</protein>
<comment type="caution">
    <text evidence="1">The sequence shown here is derived from an EMBL/GenBank/DDBJ whole genome shotgun (WGS) entry which is preliminary data.</text>
</comment>
<reference evidence="1" key="1">
    <citation type="submission" date="2016-08" db="EMBL/GenBank/DDBJ databases">
        <authorList>
            <person name="Ngugi D.K."/>
            <person name="Miyake S."/>
            <person name="Stingl U."/>
        </authorList>
    </citation>
    <scope>NUCLEOTIDE SEQUENCE</scope>
    <source>
        <strain evidence="1">SCG-D08WGA-EpuloA1</strain>
    </source>
</reference>
<dbReference type="Proteomes" id="UP000188637">
    <property type="component" value="Unassembled WGS sequence"/>
</dbReference>
<name>A0ACC8XHN1_9FIRM</name>
<evidence type="ECO:0000313" key="1">
    <source>
        <dbReference type="EMBL" id="ONI42904.1"/>
    </source>
</evidence>
<dbReference type="EMBL" id="LJHD01000173">
    <property type="protein sequence ID" value="ONI42904.1"/>
    <property type="molecule type" value="Genomic_DNA"/>
</dbReference>
<sequence length="331" mass="36538">MNRIFKRSNVVFIGKTLLKLLVLLIALSIATFALVSISPIDPIEVYASGNLSMTVEQKISLEQKWGLNDPPVIRYFKWVSRLFQGDFGISIIYNVPVINVILDKVFLSVALMLTAWVLSGIIGFLLGIVAALNKGKLVDKLIKLWCLVLASSPTFWVGILMIMFFCVKLDWFPIGFAVPLGVNEQEVTLWDNIHHMILPAITLSLTGVSNITLHTREKLIQVLNSDFALFAFAKGQTKINFVKKHGVRNIILPAITVHFATLSELFGGSILAETVFSYPGLGNVAIQAGLRGDMPLLMAITIFSGVFVFIGNFTANLLYKIVDPRIGATNE</sequence>
<organism evidence="1 2">
    <name type="scientific">Candidatus Epulonipiscium fishelsonii</name>
    <dbReference type="NCBI Taxonomy" id="77094"/>
    <lineage>
        <taxon>Bacteria</taxon>
        <taxon>Bacillati</taxon>
        <taxon>Bacillota</taxon>
        <taxon>Clostridia</taxon>
        <taxon>Lachnospirales</taxon>
        <taxon>Lachnospiraceae</taxon>
        <taxon>Candidatus Epulonipiscium</taxon>
    </lineage>
</organism>
<accession>A0ACC8XHN1</accession>